<proteinExistence type="predicted"/>
<feature type="compositionally biased region" description="Basic and acidic residues" evidence="1">
    <location>
        <begin position="85"/>
        <end position="95"/>
    </location>
</feature>
<organism evidence="3 4">
    <name type="scientific">Paenibacillus agaridevorans</name>
    <dbReference type="NCBI Taxonomy" id="171404"/>
    <lineage>
        <taxon>Bacteria</taxon>
        <taxon>Bacillati</taxon>
        <taxon>Bacillota</taxon>
        <taxon>Bacilli</taxon>
        <taxon>Bacillales</taxon>
        <taxon>Paenibacillaceae</taxon>
        <taxon>Paenibacillus</taxon>
    </lineage>
</organism>
<dbReference type="PANTHER" id="PTHR34385:SF1">
    <property type="entry name" value="PEPTIDOGLYCAN L-ALANYL-D-GLUTAMATE ENDOPEPTIDASE CWLK"/>
    <property type="match status" value="1"/>
</dbReference>
<dbReference type="RefSeq" id="WP_108995495.1">
    <property type="nucleotide sequence ID" value="NZ_BDQX01000384.1"/>
</dbReference>
<dbReference type="InterPro" id="IPR003709">
    <property type="entry name" value="VanY-like_core_dom"/>
</dbReference>
<dbReference type="Pfam" id="PF02557">
    <property type="entry name" value="VanY"/>
    <property type="match status" value="1"/>
</dbReference>
<evidence type="ECO:0000256" key="1">
    <source>
        <dbReference type="SAM" id="MobiDB-lite"/>
    </source>
</evidence>
<evidence type="ECO:0000259" key="2">
    <source>
        <dbReference type="Pfam" id="PF02557"/>
    </source>
</evidence>
<feature type="compositionally biased region" description="Low complexity" evidence="1">
    <location>
        <begin position="96"/>
        <end position="113"/>
    </location>
</feature>
<dbReference type="Proteomes" id="UP000245202">
    <property type="component" value="Unassembled WGS sequence"/>
</dbReference>
<dbReference type="InterPro" id="IPR058193">
    <property type="entry name" value="VanY/YodJ_core_dom"/>
</dbReference>
<dbReference type="Gene3D" id="3.30.1380.10">
    <property type="match status" value="1"/>
</dbReference>
<dbReference type="InterPro" id="IPR009045">
    <property type="entry name" value="Zn_M74/Hedgehog-like"/>
</dbReference>
<evidence type="ECO:0000313" key="3">
    <source>
        <dbReference type="EMBL" id="GBG11135.1"/>
    </source>
</evidence>
<accession>A0A2R5EYE1</accession>
<gene>
    <name evidence="3" type="ORF">PAT3040_05922</name>
</gene>
<dbReference type="PANTHER" id="PTHR34385">
    <property type="entry name" value="D-ALANYL-D-ALANINE CARBOXYPEPTIDASE"/>
    <property type="match status" value="1"/>
</dbReference>
<dbReference type="CDD" id="cd14852">
    <property type="entry name" value="LD-carboxypeptidase"/>
    <property type="match status" value="1"/>
</dbReference>
<dbReference type="EMBL" id="BDQX01000384">
    <property type="protein sequence ID" value="GBG11135.1"/>
    <property type="molecule type" value="Genomic_DNA"/>
</dbReference>
<evidence type="ECO:0000313" key="4">
    <source>
        <dbReference type="Proteomes" id="UP000245202"/>
    </source>
</evidence>
<reference evidence="3 4" key="1">
    <citation type="submission" date="2017-08" db="EMBL/GenBank/DDBJ databases">
        <title>Substantial Increase in Enzyme Production by Combined Drug-Resistance Mutations in Paenibacillus agaridevorans.</title>
        <authorList>
            <person name="Tanaka Y."/>
            <person name="Funane K."/>
            <person name="Hosaka T."/>
            <person name="Shiwa Y."/>
            <person name="Fujita N."/>
            <person name="Miyazaki T."/>
            <person name="Yoshikawa H."/>
            <person name="Murakami K."/>
            <person name="Kasahara K."/>
            <person name="Inaoka T."/>
            <person name="Hiraga Y."/>
            <person name="Ochi K."/>
        </authorList>
    </citation>
    <scope>NUCLEOTIDE SEQUENCE [LARGE SCALE GENOMIC DNA]</scope>
    <source>
        <strain evidence="3 4">T-3040</strain>
    </source>
</reference>
<feature type="region of interest" description="Disordered" evidence="1">
    <location>
        <begin position="33"/>
        <end position="120"/>
    </location>
</feature>
<keyword evidence="4" id="KW-1185">Reference proteome</keyword>
<protein>
    <submittedName>
        <fullName evidence="3">Peptidase M15</fullName>
    </submittedName>
</protein>
<comment type="caution">
    <text evidence="3">The sequence shown here is derived from an EMBL/GenBank/DDBJ whole genome shotgun (WGS) entry which is preliminary data.</text>
</comment>
<dbReference type="GO" id="GO:0006508">
    <property type="term" value="P:proteolysis"/>
    <property type="evidence" value="ECO:0007669"/>
    <property type="project" value="InterPro"/>
</dbReference>
<dbReference type="SUPFAM" id="SSF55166">
    <property type="entry name" value="Hedgehog/DD-peptidase"/>
    <property type="match status" value="1"/>
</dbReference>
<dbReference type="InterPro" id="IPR052179">
    <property type="entry name" value="DD-CPase-like"/>
</dbReference>
<dbReference type="AlphaFoldDB" id="A0A2R5EYE1"/>
<name>A0A2R5EYE1_9BACL</name>
<sequence length="323" mass="34281">MRKKKPFLAIVLTGFLLAGGYFVAQEYGLFDPASGAAQPPKLAEGIDDGDGQAGGELEGDVPGAGNSNTGGGISVPDPDGGSDNKSTDKPAETNKPKPTSTTTPGTGNTPGASGEEGISRGENGDIAVIAEPHSATALVNPFNKLPEDYEPDDLVYPDVKFIFSEKVEKRMLRKEAAEALEKLFAGAEEDGIYLAGVSAYRSHATQTKLFDRYVKRDGYEKARTYSALPGTSEHETGLAVDLSGSDGSCAAADCFGDTKEAAWLAKHASEYGFIIRYPKGKDEITGYQYEPWHLRYVGAELAGELASSGMTLEEYYNAVPVTQ</sequence>
<dbReference type="GO" id="GO:0008233">
    <property type="term" value="F:peptidase activity"/>
    <property type="evidence" value="ECO:0007669"/>
    <property type="project" value="InterPro"/>
</dbReference>
<feature type="domain" description="D-alanyl-D-alanine carboxypeptidase-like core" evidence="2">
    <location>
        <begin position="170"/>
        <end position="298"/>
    </location>
</feature>